<evidence type="ECO:0000313" key="4">
    <source>
        <dbReference type="Proteomes" id="UP000284531"/>
    </source>
</evidence>
<feature type="domain" description="At5g54830-like" evidence="2">
    <location>
        <begin position="66"/>
        <end position="149"/>
    </location>
</feature>
<evidence type="ECO:0000313" key="3">
    <source>
        <dbReference type="EMBL" id="RKD97008.1"/>
    </source>
</evidence>
<dbReference type="PROSITE" id="PS51257">
    <property type="entry name" value="PROKAR_LIPOPROTEIN"/>
    <property type="match status" value="1"/>
</dbReference>
<evidence type="ECO:0000259" key="2">
    <source>
        <dbReference type="Pfam" id="PF25489"/>
    </source>
</evidence>
<dbReference type="Pfam" id="PF25489">
    <property type="entry name" value="At5g54830"/>
    <property type="match status" value="1"/>
</dbReference>
<dbReference type="EMBL" id="RAPQ01000012">
    <property type="protein sequence ID" value="RKD97008.1"/>
    <property type="molecule type" value="Genomic_DNA"/>
</dbReference>
<sequence length="152" mass="16593">MKKLRYILFGFILLMIYSCGGSSDDGGMMPNPDPDPDPMIDFTVRTVTKTSSHPWFEEGSLIGYTINGTEGSQLNLTRGTKYVFDINTPTHPFYISIDDTGVGAGEVSNGVTGSKTQTGTLSFTPNSNHPDTLYYQCSAHPKMGYMIILSDS</sequence>
<name>A0A419WNJ7_9BACT</name>
<dbReference type="AlphaFoldDB" id="A0A419WNJ7"/>
<organism evidence="3 4">
    <name type="scientific">Marinifilum flexuosum</name>
    <dbReference type="NCBI Taxonomy" id="1117708"/>
    <lineage>
        <taxon>Bacteria</taxon>
        <taxon>Pseudomonadati</taxon>
        <taxon>Bacteroidota</taxon>
        <taxon>Bacteroidia</taxon>
        <taxon>Marinilabiliales</taxon>
        <taxon>Marinifilaceae</taxon>
    </lineage>
</organism>
<dbReference type="InterPro" id="IPR008972">
    <property type="entry name" value="Cupredoxin"/>
</dbReference>
<dbReference type="Gene3D" id="2.60.40.420">
    <property type="entry name" value="Cupredoxins - blue copper proteins"/>
    <property type="match status" value="1"/>
</dbReference>
<gene>
    <name evidence="3" type="ORF">BXY64_3973</name>
</gene>
<proteinExistence type="predicted"/>
<dbReference type="SUPFAM" id="SSF49503">
    <property type="entry name" value="Cupredoxins"/>
    <property type="match status" value="1"/>
</dbReference>
<dbReference type="InterPro" id="IPR057443">
    <property type="entry name" value="At5g54830-like"/>
</dbReference>
<protein>
    <recommendedName>
        <fullName evidence="2">At5g54830-like domain-containing protein</fullName>
    </recommendedName>
</protein>
<comment type="caution">
    <text evidence="3">The sequence shown here is derived from an EMBL/GenBank/DDBJ whole genome shotgun (WGS) entry which is preliminary data.</text>
</comment>
<feature type="signal peptide" evidence="1">
    <location>
        <begin position="1"/>
        <end position="23"/>
    </location>
</feature>
<reference evidence="3 4" key="1">
    <citation type="submission" date="2018-09" db="EMBL/GenBank/DDBJ databases">
        <title>Genomic Encyclopedia of Archaeal and Bacterial Type Strains, Phase II (KMG-II): from individual species to whole genera.</title>
        <authorList>
            <person name="Goeker M."/>
        </authorList>
    </citation>
    <scope>NUCLEOTIDE SEQUENCE [LARGE SCALE GENOMIC DNA]</scope>
    <source>
        <strain evidence="3 4">DSM 21950</strain>
    </source>
</reference>
<keyword evidence="4" id="KW-1185">Reference proteome</keyword>
<dbReference type="Proteomes" id="UP000284531">
    <property type="component" value="Unassembled WGS sequence"/>
</dbReference>
<accession>A0A419WNJ7</accession>
<feature type="chain" id="PRO_5019337053" description="At5g54830-like domain-containing protein" evidence="1">
    <location>
        <begin position="24"/>
        <end position="152"/>
    </location>
</feature>
<evidence type="ECO:0000256" key="1">
    <source>
        <dbReference type="SAM" id="SignalP"/>
    </source>
</evidence>
<dbReference type="OrthoDB" id="1451403at2"/>
<keyword evidence="1" id="KW-0732">Signal</keyword>
<dbReference type="RefSeq" id="WP_120241645.1">
    <property type="nucleotide sequence ID" value="NZ_RAPQ01000012.1"/>
</dbReference>